<dbReference type="PIRSF" id="PIRSF012293">
    <property type="entry name" value="EutA"/>
    <property type="match status" value="1"/>
</dbReference>
<sequence>MLSVGIDVGTTTTQVVFSRLTVRNSRRLGLVPRLEVDTRAVLHQSPAYPTPLRPPDEVDVDALVALVRAEYDAAGVSAEQVETGAVIITGETARRRNADAILSGVAGLAGDFVVTVAGPNVEAQIAGRGSGAAQYSSEHYTTVANVDVGGGSSNAAVFRSGRHVASAAIMVGGRQLTLDGRSGIVTGLAPSGRAIVEELGLDLVEGRPADLRELRHLTDAMAELIVDLVLGEHRPLADRIALTAPLPRVDGLTAVFLSGGVGRSYYDTDPAEDLDEIAAFGDCGPLLARSLREDVRLSRLPVRRPAETLRATVLGAAGQTVTLSGSTIWADPALLPLRNLPVIEPDLAGGVPTAEAIAGSLGGAAQRWDADEHRSMAFALDLPARLDYAALSRLAAGVVGYAATTGSADPAPVVLVTERDYAQALGQTIKQAAPELPLVAIDQIGLGEGDFIDIGEPLLDGRVVPVSVKTLVFYR</sequence>
<evidence type="ECO:0000313" key="1">
    <source>
        <dbReference type="EMBL" id="GAA1542178.1"/>
    </source>
</evidence>
<dbReference type="InterPro" id="IPR043129">
    <property type="entry name" value="ATPase_NBD"/>
</dbReference>
<accession>A0ABN2BKM8</accession>
<comment type="caution">
    <text evidence="1">The sequence shown here is derived from an EMBL/GenBank/DDBJ whole genome shotgun (WGS) entry which is preliminary data.</text>
</comment>
<gene>
    <name evidence="1" type="primary">eutA</name>
    <name evidence="1" type="ORF">GCM10009788_51000</name>
</gene>
<dbReference type="Proteomes" id="UP001500842">
    <property type="component" value="Unassembled WGS sequence"/>
</dbReference>
<dbReference type="SUPFAM" id="SSF53067">
    <property type="entry name" value="Actin-like ATPase domain"/>
    <property type="match status" value="1"/>
</dbReference>
<keyword evidence="2" id="KW-1185">Reference proteome</keyword>
<dbReference type="Pfam" id="PF06277">
    <property type="entry name" value="EutA"/>
    <property type="match status" value="1"/>
</dbReference>
<proteinExistence type="predicted"/>
<protein>
    <submittedName>
        <fullName evidence="1">Ethanolamine ammonia-lyase reactivating factor EutA</fullName>
    </submittedName>
</protein>
<evidence type="ECO:0000313" key="2">
    <source>
        <dbReference type="Proteomes" id="UP001500842"/>
    </source>
</evidence>
<organism evidence="1 2">
    <name type="scientific">Nocardioides humi</name>
    <dbReference type="NCBI Taxonomy" id="449461"/>
    <lineage>
        <taxon>Bacteria</taxon>
        <taxon>Bacillati</taxon>
        <taxon>Actinomycetota</taxon>
        <taxon>Actinomycetes</taxon>
        <taxon>Propionibacteriales</taxon>
        <taxon>Nocardioidaceae</taxon>
        <taxon>Nocardioides</taxon>
    </lineage>
</organism>
<dbReference type="PANTHER" id="PTHR32432">
    <property type="entry name" value="CELL DIVISION PROTEIN FTSA-RELATED"/>
    <property type="match status" value="1"/>
</dbReference>
<dbReference type="InterPro" id="IPR009377">
    <property type="entry name" value="EutA"/>
</dbReference>
<name>A0ABN2BKM8_9ACTN</name>
<dbReference type="PANTHER" id="PTHR32432:SF13">
    <property type="entry name" value="ETHANOLAMINE AMMONIA-LYASE REACTIVASE EUTA"/>
    <property type="match status" value="1"/>
</dbReference>
<reference evidence="1 2" key="1">
    <citation type="journal article" date="2019" name="Int. J. Syst. Evol. Microbiol.">
        <title>The Global Catalogue of Microorganisms (GCM) 10K type strain sequencing project: providing services to taxonomists for standard genome sequencing and annotation.</title>
        <authorList>
            <consortium name="The Broad Institute Genomics Platform"/>
            <consortium name="The Broad Institute Genome Sequencing Center for Infectious Disease"/>
            <person name="Wu L."/>
            <person name="Ma J."/>
        </authorList>
    </citation>
    <scope>NUCLEOTIDE SEQUENCE [LARGE SCALE GENOMIC DNA]</scope>
    <source>
        <strain evidence="1 2">JCM 14942</strain>
    </source>
</reference>
<dbReference type="InterPro" id="IPR050696">
    <property type="entry name" value="FtsA/MreB"/>
</dbReference>
<dbReference type="EMBL" id="BAAAOR010000039">
    <property type="protein sequence ID" value="GAA1542178.1"/>
    <property type="molecule type" value="Genomic_DNA"/>
</dbReference>